<comment type="similarity">
    <text evidence="1">Belongs to the aldose epimerase family.</text>
</comment>
<evidence type="ECO:0000256" key="1">
    <source>
        <dbReference type="ARBA" id="ARBA00006206"/>
    </source>
</evidence>
<reference evidence="5 6" key="1">
    <citation type="submission" date="2020-06" db="EMBL/GenBank/DDBJ databases">
        <title>Transcriptomic and genomic resources for Thalictrum thalictroides and T. hernandezii: Facilitating candidate gene discovery in an emerging model plant lineage.</title>
        <authorList>
            <person name="Arias T."/>
            <person name="Riano-Pachon D.M."/>
            <person name="Di Stilio V.S."/>
        </authorList>
    </citation>
    <scope>NUCLEOTIDE SEQUENCE [LARGE SCALE GENOMIC DNA]</scope>
    <source>
        <strain evidence="6">cv. WT478/WT964</strain>
        <tissue evidence="5">Leaves</tissue>
    </source>
</reference>
<dbReference type="InterPro" id="IPR008183">
    <property type="entry name" value="Aldose_1/G6P_1-epimerase"/>
</dbReference>
<dbReference type="GO" id="GO:0030246">
    <property type="term" value="F:carbohydrate binding"/>
    <property type="evidence" value="ECO:0007669"/>
    <property type="project" value="InterPro"/>
</dbReference>
<protein>
    <submittedName>
        <fullName evidence="5">Aldose 1-epimerase</fullName>
    </submittedName>
</protein>
<dbReference type="GO" id="GO:0004034">
    <property type="term" value="F:aldose 1-epimerase activity"/>
    <property type="evidence" value="ECO:0007669"/>
    <property type="project" value="TreeGrafter"/>
</dbReference>
<dbReference type="OrthoDB" id="274691at2759"/>
<gene>
    <name evidence="5" type="ORF">FRX31_018906</name>
</gene>
<evidence type="ECO:0000256" key="4">
    <source>
        <dbReference type="SAM" id="SignalP"/>
    </source>
</evidence>
<dbReference type="InterPro" id="IPR047215">
    <property type="entry name" value="Galactose_mutarotase-like"/>
</dbReference>
<keyword evidence="6" id="KW-1185">Reference proteome</keyword>
<evidence type="ECO:0000256" key="3">
    <source>
        <dbReference type="ARBA" id="ARBA00023277"/>
    </source>
</evidence>
<name>A0A7J6W2A6_THATH</name>
<dbReference type="InterPro" id="IPR014718">
    <property type="entry name" value="GH-type_carb-bd"/>
</dbReference>
<dbReference type="NCBIfam" id="NF008277">
    <property type="entry name" value="PRK11055.1"/>
    <property type="match status" value="2"/>
</dbReference>
<dbReference type="InterPro" id="IPR011013">
    <property type="entry name" value="Gal_mutarotase_sf_dom"/>
</dbReference>
<dbReference type="SUPFAM" id="SSF74650">
    <property type="entry name" value="Galactose mutarotase-like"/>
    <property type="match status" value="2"/>
</dbReference>
<dbReference type="PANTHER" id="PTHR10091:SF0">
    <property type="entry name" value="GALACTOSE MUTAROTASE"/>
    <property type="match status" value="1"/>
</dbReference>
<organism evidence="5 6">
    <name type="scientific">Thalictrum thalictroides</name>
    <name type="common">Rue-anemone</name>
    <name type="synonym">Anemone thalictroides</name>
    <dbReference type="NCBI Taxonomy" id="46969"/>
    <lineage>
        <taxon>Eukaryota</taxon>
        <taxon>Viridiplantae</taxon>
        <taxon>Streptophyta</taxon>
        <taxon>Embryophyta</taxon>
        <taxon>Tracheophyta</taxon>
        <taxon>Spermatophyta</taxon>
        <taxon>Magnoliopsida</taxon>
        <taxon>Ranunculales</taxon>
        <taxon>Ranunculaceae</taxon>
        <taxon>Thalictroideae</taxon>
        <taxon>Thalictrum</taxon>
    </lineage>
</organism>
<comment type="caution">
    <text evidence="5">The sequence shown here is derived from an EMBL/GenBank/DDBJ whole genome shotgun (WGS) entry which is preliminary data.</text>
</comment>
<dbReference type="PANTHER" id="PTHR10091">
    <property type="entry name" value="ALDOSE-1-EPIMERASE"/>
    <property type="match status" value="1"/>
</dbReference>
<dbReference type="Gene3D" id="2.70.98.10">
    <property type="match status" value="2"/>
</dbReference>
<keyword evidence="3" id="KW-0119">Carbohydrate metabolism</keyword>
<dbReference type="EMBL" id="JABWDY010022734">
    <property type="protein sequence ID" value="KAF5191506.1"/>
    <property type="molecule type" value="Genomic_DNA"/>
</dbReference>
<dbReference type="CDD" id="cd09019">
    <property type="entry name" value="galactose_mutarotase_like"/>
    <property type="match status" value="2"/>
</dbReference>
<accession>A0A7J6W2A6</accession>
<keyword evidence="2" id="KW-0413">Isomerase</keyword>
<dbReference type="Pfam" id="PF01263">
    <property type="entry name" value="Aldose_epim"/>
    <property type="match status" value="2"/>
</dbReference>
<proteinExistence type="inferred from homology"/>
<dbReference type="GO" id="GO:0033499">
    <property type="term" value="P:galactose catabolic process via UDP-galactose, Leloir pathway"/>
    <property type="evidence" value="ECO:0007669"/>
    <property type="project" value="TreeGrafter"/>
</dbReference>
<dbReference type="Proteomes" id="UP000554482">
    <property type="component" value="Unassembled WGS sequence"/>
</dbReference>
<keyword evidence="4" id="KW-0732">Signal</keyword>
<sequence length="714" mass="78511">MCKVSLLVCLVLVASVFVEYVVAKQHQHHEPKVKFYELKKGNLSVKFTNRGASIASVIVPDKNGKLADIILGYDSVEGYANNTPHLGSIVGRVANRIGGAKFTLNGITYKLIANEGNNTLHGGPGGFGDVVWRVSKYEKDAQSPFITFAYRSFDGEQRFPGDVSVYVTYKLLGYQKLSVIMKAKAINKATPVNIINHAYWNLHGHNTGNILSHTVQLFASKVTPTDNASIPTGEIVPVENTPFDFLKPQTVGSRIDKIPSGYDINYVIDGPNDHKMKKVAIVHDSKSGRVMKLWSNSPGVQFYTSNGLINIKGKGGVVYGPRAALCLETQGFPDAVNHPNFPSVIVNPGKTFKHLMLFQFSAKGTEFAAVAAKHDEHHEPKVKFYQLKKGNFSVTLTNRGATIASVIVPDKNGKLADVVLGFDSVEEYANNTQYFGAIVGRVANRISGAKFTLNGVTYKLIANEGNNTLHGGPKGFGDVVWRVSEYVKNDRFPYITFAYRSFDGEQRFPGDLSVYVTYKLLGYQKLGVAMTAKALNKATPVNIVNHAYWNLHGHNTGNILSQKIQLFASKVTPTDDAAIPTGKIIPVKNTPFDFLKLRTVGSRINKLPSGYNINYVVDGPANDQKLKKVAIVQDPKSGRVMKLWSNAPGVQFYTSYWLKNIKGKGGYIYQSSAALCLETQGFPDAVNHPNFPSVIVNPGKTFKHFMLFEFSTKI</sequence>
<feature type="chain" id="PRO_5029761393" evidence="4">
    <location>
        <begin position="24"/>
        <end position="714"/>
    </location>
</feature>
<dbReference type="AlphaFoldDB" id="A0A7J6W2A6"/>
<evidence type="ECO:0000313" key="5">
    <source>
        <dbReference type="EMBL" id="KAF5191506.1"/>
    </source>
</evidence>
<evidence type="ECO:0000313" key="6">
    <source>
        <dbReference type="Proteomes" id="UP000554482"/>
    </source>
</evidence>
<evidence type="ECO:0000256" key="2">
    <source>
        <dbReference type="ARBA" id="ARBA00023235"/>
    </source>
</evidence>
<dbReference type="GO" id="GO:0006006">
    <property type="term" value="P:glucose metabolic process"/>
    <property type="evidence" value="ECO:0007669"/>
    <property type="project" value="TreeGrafter"/>
</dbReference>
<feature type="signal peptide" evidence="4">
    <location>
        <begin position="1"/>
        <end position="23"/>
    </location>
</feature>